<name>A0A816BDN1_ADIRI</name>
<evidence type="ECO:0000256" key="3">
    <source>
        <dbReference type="SAM" id="MobiDB-lite"/>
    </source>
</evidence>
<evidence type="ECO:0000313" key="5">
    <source>
        <dbReference type="EMBL" id="CAF1607788.1"/>
    </source>
</evidence>
<dbReference type="Pfam" id="PF15477">
    <property type="entry name" value="SMAP"/>
    <property type="match status" value="1"/>
</dbReference>
<dbReference type="InterPro" id="IPR026714">
    <property type="entry name" value="SMAP"/>
</dbReference>
<dbReference type="PANTHER" id="PTHR22175">
    <property type="entry name" value="SMALL ACIDIC PROTEIN-RELATED"/>
    <property type="match status" value="1"/>
</dbReference>
<sequence>MNRQNNRYFALLIAVSIMATLFCVKKPSLAIIKSIANAVTVPKLPVTIRPLPNTTVDAYIYAQHLSINGIVDPPCYQTRNIYICSGYCPWLNTPNNELIMCSFLPRAPHPDFVKLSIYCIPEPDQCPTYNAWLKDALRSTFERIARIPENLLSNFTLNNSVPIEYGYIDFRQYDTWLVEWTEKEIAKYRLELRQRLDYGSYKSKDVYLALDKYASIAVINKSCAVIGTEDPWIEAALIEYNASMVTTIEYATIFSNVTRLKTITPRAFAQKQQSGTHSRELFDSVWSYSSLEHDGLGRYRDPLNPYGDLQTMTKITCILRPGGFLFLGVPLNTKDHLQYNLHRIYGPIRLPLMYRYYHVVEVLGSRMSKDTKKWTFQPFVVLQNKVHTVNDWEHADLGDDQRKQKFLRLMGAKKHVPEDRIDTKTNTHSSEKKHCRSKVENEEIDRDLEKQFNESLQSKILHTHHEGLGFHANEEILHSSDSIQSTSTKFILATSQLSSSISDQEKCKNAQ</sequence>
<dbReference type="Pfam" id="PF03269">
    <property type="entry name" value="DUF268"/>
    <property type="match status" value="1"/>
</dbReference>
<dbReference type="InterPro" id="IPR004951">
    <property type="entry name" value="DUF268_CAE_spp"/>
</dbReference>
<reference evidence="5" key="1">
    <citation type="submission" date="2021-02" db="EMBL/GenBank/DDBJ databases">
        <authorList>
            <person name="Nowell W R."/>
        </authorList>
    </citation>
    <scope>NUCLEOTIDE SEQUENCE</scope>
</reference>
<evidence type="ECO:0000256" key="1">
    <source>
        <dbReference type="ARBA" id="ARBA00006502"/>
    </source>
</evidence>
<dbReference type="AlphaFoldDB" id="A0A816BDN1"/>
<dbReference type="EMBL" id="CAJNOR010006964">
    <property type="protein sequence ID" value="CAF1607788.1"/>
    <property type="molecule type" value="Genomic_DNA"/>
</dbReference>
<protein>
    <recommendedName>
        <fullName evidence="2">Small acidic protein</fullName>
    </recommendedName>
</protein>
<organism evidence="5 6">
    <name type="scientific">Adineta ricciae</name>
    <name type="common">Rotifer</name>
    <dbReference type="NCBI Taxonomy" id="249248"/>
    <lineage>
        <taxon>Eukaryota</taxon>
        <taxon>Metazoa</taxon>
        <taxon>Spiralia</taxon>
        <taxon>Gnathifera</taxon>
        <taxon>Rotifera</taxon>
        <taxon>Eurotatoria</taxon>
        <taxon>Bdelloidea</taxon>
        <taxon>Adinetida</taxon>
        <taxon>Adinetidae</taxon>
        <taxon>Adineta</taxon>
    </lineage>
</organism>
<gene>
    <name evidence="5" type="ORF">XAT740_LOCUS48497</name>
</gene>
<evidence type="ECO:0000256" key="2">
    <source>
        <dbReference type="ARBA" id="ARBA00016161"/>
    </source>
</evidence>
<comment type="similarity">
    <text evidence="1">Belongs to the SMAP family.</text>
</comment>
<proteinExistence type="inferred from homology"/>
<feature type="domain" description="Small acidic protein-like" evidence="4">
    <location>
        <begin position="392"/>
        <end position="469"/>
    </location>
</feature>
<dbReference type="InterPro" id="IPR028124">
    <property type="entry name" value="SMAP_dom"/>
</dbReference>
<evidence type="ECO:0000259" key="4">
    <source>
        <dbReference type="Pfam" id="PF15477"/>
    </source>
</evidence>
<feature type="region of interest" description="Disordered" evidence="3">
    <location>
        <begin position="423"/>
        <end position="442"/>
    </location>
</feature>
<comment type="caution">
    <text evidence="5">The sequence shown here is derived from an EMBL/GenBank/DDBJ whole genome shotgun (WGS) entry which is preliminary data.</text>
</comment>
<keyword evidence="6" id="KW-1185">Reference proteome</keyword>
<dbReference type="PANTHER" id="PTHR22175:SF0">
    <property type="entry name" value="SMALL ACIDIC PROTEIN"/>
    <property type="match status" value="1"/>
</dbReference>
<dbReference type="Proteomes" id="UP000663828">
    <property type="component" value="Unassembled WGS sequence"/>
</dbReference>
<accession>A0A816BDN1</accession>
<evidence type="ECO:0000313" key="6">
    <source>
        <dbReference type="Proteomes" id="UP000663828"/>
    </source>
</evidence>